<evidence type="ECO:0000256" key="2">
    <source>
        <dbReference type="ARBA" id="ARBA00022737"/>
    </source>
</evidence>
<organism evidence="4 5">
    <name type="scientific">Dibothriocephalus latus</name>
    <name type="common">Fish tapeworm</name>
    <name type="synonym">Diphyllobothrium latum</name>
    <dbReference type="NCBI Taxonomy" id="60516"/>
    <lineage>
        <taxon>Eukaryota</taxon>
        <taxon>Metazoa</taxon>
        <taxon>Spiralia</taxon>
        <taxon>Lophotrochozoa</taxon>
        <taxon>Platyhelminthes</taxon>
        <taxon>Cestoda</taxon>
        <taxon>Eucestoda</taxon>
        <taxon>Diphyllobothriidea</taxon>
        <taxon>Diphyllobothriidae</taxon>
        <taxon>Dibothriocephalus</taxon>
    </lineage>
</organism>
<evidence type="ECO:0000259" key="3">
    <source>
        <dbReference type="Pfam" id="PF07707"/>
    </source>
</evidence>
<dbReference type="OrthoDB" id="45365at2759"/>
<dbReference type="Proteomes" id="UP000281553">
    <property type="component" value="Unassembled WGS sequence"/>
</dbReference>
<dbReference type="Pfam" id="PF07707">
    <property type="entry name" value="BACK"/>
    <property type="match status" value="1"/>
</dbReference>
<dbReference type="InterPro" id="IPR011705">
    <property type="entry name" value="BACK"/>
</dbReference>
<evidence type="ECO:0000313" key="5">
    <source>
        <dbReference type="Proteomes" id="UP000281553"/>
    </source>
</evidence>
<evidence type="ECO:0000313" key="4">
    <source>
        <dbReference type="EMBL" id="VDN18362.1"/>
    </source>
</evidence>
<reference evidence="4 5" key="1">
    <citation type="submission" date="2018-11" db="EMBL/GenBank/DDBJ databases">
        <authorList>
            <consortium name="Pathogen Informatics"/>
        </authorList>
    </citation>
    <scope>NUCLEOTIDE SEQUENCE [LARGE SCALE GENOMIC DNA]</scope>
</reference>
<keyword evidence="5" id="KW-1185">Reference proteome</keyword>
<protein>
    <recommendedName>
        <fullName evidence="3">BACK domain-containing protein</fullName>
    </recommendedName>
</protein>
<sequence>MKATFEAIVASDIFLQLPSDTVLSLLEADDLQVNSEETVLKAIGRWVSPLGEVDETRLGHAETMMKEVRWYQIDRAMSLTRYDADTKTSQKLTDVRAGLDAAFVVIKGKYRLLSLLATILVLQLF</sequence>
<keyword evidence="2" id="KW-0677">Repeat</keyword>
<dbReference type="PANTHER" id="PTHR45632:SF3">
    <property type="entry name" value="KELCH-LIKE PROTEIN 32"/>
    <property type="match status" value="1"/>
</dbReference>
<dbReference type="AlphaFoldDB" id="A0A3P7PEL3"/>
<dbReference type="Gene3D" id="1.25.40.420">
    <property type="match status" value="1"/>
</dbReference>
<gene>
    <name evidence="4" type="ORF">DILT_LOCUS13168</name>
</gene>
<dbReference type="EMBL" id="UYRU01069102">
    <property type="protein sequence ID" value="VDN18362.1"/>
    <property type="molecule type" value="Genomic_DNA"/>
</dbReference>
<name>A0A3P7PEL3_DIBLA</name>
<feature type="domain" description="BACK" evidence="3">
    <location>
        <begin position="2"/>
        <end position="76"/>
    </location>
</feature>
<proteinExistence type="predicted"/>
<accession>A0A3P7PEL3</accession>
<keyword evidence="1" id="KW-0880">Kelch repeat</keyword>
<dbReference type="PANTHER" id="PTHR45632">
    <property type="entry name" value="LD33804P"/>
    <property type="match status" value="1"/>
</dbReference>
<evidence type="ECO:0000256" key="1">
    <source>
        <dbReference type="ARBA" id="ARBA00022441"/>
    </source>
</evidence>